<sequence>MKIFARVQHGVVAEILPEVVDVEGQGVPIVQRFSRVFLGGLIDVTDIQPAVAASDLYDGNVFSKPASTQPEESGAL</sequence>
<name>D4XAU9_9BURK</name>
<dbReference type="RefSeq" id="WP_006218656.1">
    <property type="nucleotide sequence ID" value="NZ_GG770409.1"/>
</dbReference>
<organism evidence="1 2">
    <name type="scientific">Achromobacter piechaudii ATCC 43553</name>
    <dbReference type="NCBI Taxonomy" id="742159"/>
    <lineage>
        <taxon>Bacteria</taxon>
        <taxon>Pseudomonadati</taxon>
        <taxon>Pseudomonadota</taxon>
        <taxon>Betaproteobacteria</taxon>
        <taxon>Burkholderiales</taxon>
        <taxon>Alcaligenaceae</taxon>
        <taxon>Achromobacter</taxon>
    </lineage>
</organism>
<evidence type="ECO:0000313" key="2">
    <source>
        <dbReference type="Proteomes" id="UP000004510"/>
    </source>
</evidence>
<dbReference type="EMBL" id="ADMS01000056">
    <property type="protein sequence ID" value="EFF76111.1"/>
    <property type="molecule type" value="Genomic_DNA"/>
</dbReference>
<dbReference type="AlphaFoldDB" id="D4XAU9"/>
<evidence type="ECO:0000313" key="1">
    <source>
        <dbReference type="EMBL" id="EFF76111.1"/>
    </source>
</evidence>
<comment type="caution">
    <text evidence="1">The sequence shown here is derived from an EMBL/GenBank/DDBJ whole genome shotgun (WGS) entry which is preliminary data.</text>
</comment>
<proteinExistence type="predicted"/>
<dbReference type="OrthoDB" id="9156914at2"/>
<accession>D4XAU9</accession>
<dbReference type="HOGENOM" id="CLU_2646165_0_0_4"/>
<gene>
    <name evidence="1" type="ORF">HMPREF0004_2596</name>
</gene>
<reference evidence="2" key="1">
    <citation type="submission" date="2010-03" db="EMBL/GenBank/DDBJ databases">
        <title>Complete sequence of Mobiluncus curtisii ATCC 43063.</title>
        <authorList>
            <person name="Muzny D."/>
            <person name="Qin X."/>
            <person name="Deng J."/>
            <person name="Jiang H."/>
            <person name="Liu Y."/>
            <person name="Qu J."/>
            <person name="Song X.-Z."/>
            <person name="Zhang L."/>
            <person name="Thornton R."/>
            <person name="Coyle M."/>
            <person name="Francisco L."/>
            <person name="Jackson L."/>
            <person name="Javaid M."/>
            <person name="Korchina V."/>
            <person name="Kovar C."/>
            <person name="Mata R."/>
            <person name="Mathew T."/>
            <person name="Ngo R."/>
            <person name="Nguyen L."/>
            <person name="Nguyen N."/>
            <person name="Okwuonu G."/>
            <person name="Ongeri F."/>
            <person name="Pham C."/>
            <person name="Simmons D."/>
            <person name="Wilczek-Boney K."/>
            <person name="Hale W."/>
            <person name="Jakkamsetti A."/>
            <person name="Pham P."/>
            <person name="Ruth R."/>
            <person name="San Lucas F."/>
            <person name="Warren J."/>
            <person name="Zhang J."/>
            <person name="Zhao Z."/>
            <person name="Zhou C."/>
            <person name="Zhu D."/>
            <person name="Lee S."/>
            <person name="Bess C."/>
            <person name="Blankenburg K."/>
            <person name="Forbes L."/>
            <person name="Fu Q."/>
            <person name="Gubbala S."/>
            <person name="Hirani K."/>
            <person name="Jayaseelan J.C."/>
            <person name="Lara F."/>
            <person name="Munidasa M."/>
            <person name="Palculict T."/>
            <person name="Patil S."/>
            <person name="Pu L.-L."/>
            <person name="Saada N."/>
            <person name="Tang L."/>
            <person name="Weissenberger G."/>
            <person name="Zhu Y."/>
            <person name="Hemphill L."/>
            <person name="Shang Y."/>
            <person name="Youmans B."/>
            <person name="Ayvaz T."/>
            <person name="Ross M."/>
            <person name="Santibanez J."/>
            <person name="Aqrawi P."/>
            <person name="Gross S."/>
            <person name="Joshi V."/>
            <person name="Fowler G."/>
            <person name="Nazareth L."/>
            <person name="Reid J."/>
            <person name="Worley K."/>
            <person name="Petrosino J."/>
            <person name="Highlander S."/>
            <person name="Gibbs R."/>
            <person name="Gibbs R."/>
        </authorList>
    </citation>
    <scope>NUCLEOTIDE SEQUENCE [LARGE SCALE GENOMIC DNA]</scope>
    <source>
        <strain evidence="2">ATCC 43553</strain>
    </source>
</reference>
<protein>
    <submittedName>
        <fullName evidence="1">Uncharacterized protein</fullName>
    </submittedName>
</protein>
<dbReference type="Proteomes" id="UP000004510">
    <property type="component" value="Unassembled WGS sequence"/>
</dbReference>